<feature type="transmembrane region" description="Helical" evidence="8">
    <location>
        <begin position="84"/>
        <end position="104"/>
    </location>
</feature>
<evidence type="ECO:0000256" key="4">
    <source>
        <dbReference type="ARBA" id="ARBA00022989"/>
    </source>
</evidence>
<keyword evidence="5 8" id="KW-0472">Membrane</keyword>
<dbReference type="InterPro" id="IPR036259">
    <property type="entry name" value="MFS_trans_sf"/>
</dbReference>
<evidence type="ECO:0000256" key="3">
    <source>
        <dbReference type="ARBA" id="ARBA00022692"/>
    </source>
</evidence>
<feature type="transmembrane region" description="Helical" evidence="8">
    <location>
        <begin position="225"/>
        <end position="247"/>
    </location>
</feature>
<keyword evidence="2" id="KW-0813">Transport</keyword>
<evidence type="ECO:0000259" key="10">
    <source>
        <dbReference type="PROSITE" id="PS51203"/>
    </source>
</evidence>
<dbReference type="PROSITE" id="PS51203">
    <property type="entry name" value="CS"/>
    <property type="match status" value="1"/>
</dbReference>
<dbReference type="InterPro" id="IPR007052">
    <property type="entry name" value="CS_dom"/>
</dbReference>
<dbReference type="Pfam" id="PF07690">
    <property type="entry name" value="MFS_1"/>
    <property type="match status" value="1"/>
</dbReference>
<keyword evidence="4 8" id="KW-1133">Transmembrane helix</keyword>
<feature type="compositionally biased region" description="Basic and acidic residues" evidence="7">
    <location>
        <begin position="1184"/>
        <end position="1198"/>
    </location>
</feature>
<evidence type="ECO:0000313" key="12">
    <source>
        <dbReference type="Proteomes" id="UP000649617"/>
    </source>
</evidence>
<dbReference type="InterPro" id="IPR020846">
    <property type="entry name" value="MFS_dom"/>
</dbReference>
<dbReference type="CDD" id="cd06467">
    <property type="entry name" value="p23_NUDC_like"/>
    <property type="match status" value="1"/>
</dbReference>
<evidence type="ECO:0000256" key="1">
    <source>
        <dbReference type="ARBA" id="ARBA00004141"/>
    </source>
</evidence>
<feature type="transmembrane region" description="Helical" evidence="8">
    <location>
        <begin position="270"/>
        <end position="290"/>
    </location>
</feature>
<feature type="transmembrane region" description="Helical" evidence="8">
    <location>
        <begin position="302"/>
        <end position="326"/>
    </location>
</feature>
<dbReference type="Gene3D" id="2.60.40.790">
    <property type="match status" value="2"/>
</dbReference>
<dbReference type="GO" id="GO:0022857">
    <property type="term" value="F:transmembrane transporter activity"/>
    <property type="evidence" value="ECO:0007669"/>
    <property type="project" value="InterPro"/>
</dbReference>
<keyword evidence="3 8" id="KW-0812">Transmembrane</keyword>
<dbReference type="InterPro" id="IPR001958">
    <property type="entry name" value="Tet-R_TetA/multi-R_MdtG-like"/>
</dbReference>
<feature type="region of interest" description="Disordered" evidence="7">
    <location>
        <begin position="1176"/>
        <end position="1202"/>
    </location>
</feature>
<keyword evidence="12" id="KW-1185">Reference proteome</keyword>
<dbReference type="PRINTS" id="PR01035">
    <property type="entry name" value="TCRTETA"/>
</dbReference>
<feature type="domain" description="CS" evidence="10">
    <location>
        <begin position="781"/>
        <end position="876"/>
    </location>
</feature>
<evidence type="ECO:0000256" key="5">
    <source>
        <dbReference type="ARBA" id="ARBA00023136"/>
    </source>
</evidence>
<evidence type="ECO:0000256" key="2">
    <source>
        <dbReference type="ARBA" id="ARBA00022448"/>
    </source>
</evidence>
<protein>
    <submittedName>
        <fullName evidence="11">TetA protein</fullName>
    </submittedName>
</protein>
<accession>A0A812JJ83</accession>
<sequence length="1524" mass="167457">MSSKHASPGIVFPLLPAIAEHFGADATAVGSLATAFSVAQVIFTPVLGRASDKYGRRPVLLIAVFGTMVSTAMTGFAWSFPMIVAARAINGASGGTVGIANAYIADATTGEEKSVYISYLQACNSIGIIVGPALGGVLSHLGFSVACYVSAGLSGLNLVIGVFFLTEAKPRGNQAREAAASLTAEGDAAQSSEGGAGTQVAAEESGGGGARLTTRQSSADTGLDYIPWSAGLLFGAGFLFMLGFASFESVTGYYLMDIYFPGDQVASGQFYGALFTVAGVTMFLVAVFVYKPLLKLFGENITIVLGGIFRTLGFLGMAFAPTPFWFAVSAVFQVSGGNLISPTTSSLLTTICSKKIYGRALGYQQAFQSIARIFAPMIFGYLYDHYDKRITFWINAGTNVLAVPMIICVPRPSQEPDFEVVDANVSCMERQTSVPPSLDGNAHHPTLRRALSGKCEPGAATNGASMQRVPEGESRTAPSDFASSDRAHRTLATLAHFHNSALDALARRGTEMLPEFPVQAALEKALCEVVRHKVHQYRPRDLTNTLSNLVRATATAQTLSMTLMDAAAAEGVNKIQGYSVQNLANSVQDLATLAAANRLRHIAQFEPQALTNTAGAHDCDVFEDGGSDNPSANRTEPNPFLRRKKVLLDAVGHEALQKALHRTGGLWPFLQSQSLLIGYAAGQPAVLFERNVFAAKDTGDAADQELRVFMPVAEDTIARHVELDVKENYLRVCLRGEPLIEGELWGLADVDDTYFELENREQGRFLVLYLAKASVETWEEILRPCYTWEPAGRHNEEIRIYIPLRDELRPSDIDFQLANGRLRLGCKGQEPLLDGELWGAVELEDCDWMIDVHNGQRSIVVSLGKLHVREHWERLWKSEEGKTGWPTFKPGSRKDVDMAVLGSLDYVHTLLNQRDVDYARDYLNHVLPPEEEDRLFEALAKEALKKSGPETDMVMPQLFGLDACTLGSCAAAEWFSKRIRDAVGTYQHGCIVNQRYGFRTFCAVELLDTLFLLPCTFQLICLTVNYDDRVQSRLQEAKHEKERLSDSYHRCIQEMDEQLRAVSESNILLAEQNFADRKKDFAAFLSQLVSWCSRVPEHDQDQLVQELRIFVDLWLRVYGEVSINPARRPLQLDRSALDRCKTAEELLRAARSMTLSASTAVGTSYESHLQTLHQLKDSVPPPTTRREQIRRSLREPSRSARPSSWCQCLPGSCYFQFSASEDEDHLCDFSCCLCRLVLLSADHALLLLALLAGVILIAITALFPVLSTDRTWRKAGVDFLLDAAPLVIYVVCLAVLLARIERISALIAMRREVHQAQEMQTFIGAVKDDLLSYWAAVSDITDLWCNRTLPRLELLKELHCQLIASSPELLVKSLCDLNSRLCRLEEAVGDVKEWWVAQHEGRAPQLQPRVSLLLRSRTLDGLEDGAEGSFSQRLDSMIVEINSEVGRPGSSQLPLQMADFLRESPGQSFQARSQGSFDIETGAKRPSLLSFIGEPAGPQRSEGDLRNLDSFCASASDGRQTGSS</sequence>
<dbReference type="PROSITE" id="PS50850">
    <property type="entry name" value="MFS"/>
    <property type="match status" value="1"/>
</dbReference>
<comment type="caution">
    <text evidence="11">The sequence shown here is derived from an EMBL/GenBank/DDBJ whole genome shotgun (WGS) entry which is preliminary data.</text>
</comment>
<feature type="domain" description="Major facilitator superfamily (MFS) profile" evidence="9">
    <location>
        <begin position="1"/>
        <end position="414"/>
    </location>
</feature>
<evidence type="ECO:0000256" key="7">
    <source>
        <dbReference type="SAM" id="MobiDB-lite"/>
    </source>
</evidence>
<feature type="transmembrane region" description="Helical" evidence="8">
    <location>
        <begin position="59"/>
        <end position="78"/>
    </location>
</feature>
<dbReference type="Pfam" id="PF04969">
    <property type="entry name" value="CS"/>
    <property type="match status" value="2"/>
</dbReference>
<dbReference type="Gene3D" id="1.20.1720.10">
    <property type="entry name" value="Multidrug resistance protein D"/>
    <property type="match status" value="1"/>
</dbReference>
<dbReference type="PANTHER" id="PTHR23504:SF15">
    <property type="entry name" value="MAJOR FACILITATOR SUPERFAMILY (MFS) PROFILE DOMAIN-CONTAINING PROTEIN"/>
    <property type="match status" value="1"/>
</dbReference>
<dbReference type="SUPFAM" id="SSF103473">
    <property type="entry name" value="MFS general substrate transporter"/>
    <property type="match status" value="1"/>
</dbReference>
<dbReference type="InterPro" id="IPR008978">
    <property type="entry name" value="HSP20-like_chaperone"/>
</dbReference>
<feature type="transmembrane region" description="Helical" evidence="8">
    <location>
        <begin position="141"/>
        <end position="166"/>
    </location>
</feature>
<feature type="region of interest" description="Disordered" evidence="7">
    <location>
        <begin position="188"/>
        <end position="215"/>
    </location>
</feature>
<dbReference type="SUPFAM" id="SSF49764">
    <property type="entry name" value="HSP20-like chaperones"/>
    <property type="match status" value="2"/>
</dbReference>
<dbReference type="PANTHER" id="PTHR23504">
    <property type="entry name" value="MAJOR FACILITATOR SUPERFAMILY DOMAIN-CONTAINING PROTEIN 10"/>
    <property type="match status" value="1"/>
</dbReference>
<evidence type="ECO:0000313" key="11">
    <source>
        <dbReference type="EMBL" id="CAE7207941.1"/>
    </source>
</evidence>
<gene>
    <name evidence="11" type="primary">tetA</name>
    <name evidence="11" type="ORF">SPIL2461_LOCUS2101</name>
</gene>
<feature type="transmembrane region" description="Helical" evidence="8">
    <location>
        <begin position="1279"/>
        <end position="1300"/>
    </location>
</feature>
<dbReference type="PROSITE" id="PS00216">
    <property type="entry name" value="SUGAR_TRANSPORT_1"/>
    <property type="match status" value="1"/>
</dbReference>
<reference evidence="11" key="1">
    <citation type="submission" date="2021-02" db="EMBL/GenBank/DDBJ databases">
        <authorList>
            <person name="Dougan E. K."/>
            <person name="Rhodes N."/>
            <person name="Thang M."/>
            <person name="Chan C."/>
        </authorList>
    </citation>
    <scope>NUCLEOTIDE SEQUENCE</scope>
</reference>
<evidence type="ECO:0000259" key="9">
    <source>
        <dbReference type="PROSITE" id="PS50850"/>
    </source>
</evidence>
<dbReference type="OrthoDB" id="432483at2759"/>
<feature type="region of interest" description="Disordered" evidence="7">
    <location>
        <begin position="453"/>
        <end position="484"/>
    </location>
</feature>
<evidence type="ECO:0000256" key="8">
    <source>
        <dbReference type="SAM" id="Phobius"/>
    </source>
</evidence>
<feature type="region of interest" description="Disordered" evidence="7">
    <location>
        <begin position="1488"/>
        <end position="1524"/>
    </location>
</feature>
<proteinExistence type="predicted"/>
<feature type="transmembrane region" description="Helical" evidence="8">
    <location>
        <begin position="1244"/>
        <end position="1267"/>
    </location>
</feature>
<dbReference type="GO" id="GO:0016020">
    <property type="term" value="C:membrane"/>
    <property type="evidence" value="ECO:0007669"/>
    <property type="project" value="UniProtKB-SubCell"/>
</dbReference>
<name>A0A812JJ83_SYMPI</name>
<organism evidence="11 12">
    <name type="scientific">Symbiodinium pilosum</name>
    <name type="common">Dinoflagellate</name>
    <dbReference type="NCBI Taxonomy" id="2952"/>
    <lineage>
        <taxon>Eukaryota</taxon>
        <taxon>Sar</taxon>
        <taxon>Alveolata</taxon>
        <taxon>Dinophyceae</taxon>
        <taxon>Suessiales</taxon>
        <taxon>Symbiodiniaceae</taxon>
        <taxon>Symbiodinium</taxon>
    </lineage>
</organism>
<dbReference type="Gene3D" id="1.20.1250.20">
    <property type="entry name" value="MFS general substrate transporter like domains"/>
    <property type="match status" value="1"/>
</dbReference>
<keyword evidence="6" id="KW-0175">Coiled coil</keyword>
<dbReference type="Proteomes" id="UP000649617">
    <property type="component" value="Unassembled WGS sequence"/>
</dbReference>
<feature type="coiled-coil region" evidence="6">
    <location>
        <begin position="1027"/>
        <end position="1054"/>
    </location>
</feature>
<evidence type="ECO:0000256" key="6">
    <source>
        <dbReference type="SAM" id="Coils"/>
    </source>
</evidence>
<feature type="transmembrane region" description="Helical" evidence="8">
    <location>
        <begin position="29"/>
        <end position="47"/>
    </location>
</feature>
<feature type="transmembrane region" description="Helical" evidence="8">
    <location>
        <begin position="116"/>
        <end position="135"/>
    </location>
</feature>
<dbReference type="CDD" id="cd17330">
    <property type="entry name" value="MFS_SLC46_TetA_like"/>
    <property type="match status" value="1"/>
</dbReference>
<dbReference type="InterPro" id="IPR005829">
    <property type="entry name" value="Sugar_transporter_CS"/>
</dbReference>
<dbReference type="EMBL" id="CAJNIZ010002224">
    <property type="protein sequence ID" value="CAE7207941.1"/>
    <property type="molecule type" value="Genomic_DNA"/>
</dbReference>
<dbReference type="InterPro" id="IPR011701">
    <property type="entry name" value="MFS"/>
</dbReference>
<comment type="subcellular location">
    <subcellularLocation>
        <location evidence="1">Membrane</location>
        <topology evidence="1">Multi-pass membrane protein</topology>
    </subcellularLocation>
</comment>